<evidence type="ECO:0000256" key="2">
    <source>
        <dbReference type="ARBA" id="ARBA00022679"/>
    </source>
</evidence>
<dbReference type="InterPro" id="IPR004046">
    <property type="entry name" value="GST_C"/>
</dbReference>
<protein>
    <recommendedName>
        <fullName evidence="1">glutathione transferase</fullName>
        <ecNumber evidence="1">2.5.1.18</ecNumber>
    </recommendedName>
</protein>
<dbReference type="InterPro" id="IPR034345">
    <property type="entry name" value="Gtt2-like_N"/>
</dbReference>
<dbReference type="SUPFAM" id="SSF47616">
    <property type="entry name" value="GST C-terminal domain-like"/>
    <property type="match status" value="1"/>
</dbReference>
<evidence type="ECO:0000259" key="4">
    <source>
        <dbReference type="PROSITE" id="PS50405"/>
    </source>
</evidence>
<dbReference type="InterPro" id="IPR040079">
    <property type="entry name" value="Glutathione_S-Trfase"/>
</dbReference>
<dbReference type="Gene3D" id="3.40.30.10">
    <property type="entry name" value="Glutaredoxin"/>
    <property type="match status" value="1"/>
</dbReference>
<dbReference type="InterPro" id="IPR010987">
    <property type="entry name" value="Glutathione-S-Trfase_C-like"/>
</dbReference>
<dbReference type="InterPro" id="IPR036249">
    <property type="entry name" value="Thioredoxin-like_sf"/>
</dbReference>
<dbReference type="Pfam" id="PF13417">
    <property type="entry name" value="GST_N_3"/>
    <property type="match status" value="1"/>
</dbReference>
<dbReference type="GO" id="GO:0004364">
    <property type="term" value="F:glutathione transferase activity"/>
    <property type="evidence" value="ECO:0007669"/>
    <property type="project" value="UniProtKB-EC"/>
</dbReference>
<evidence type="ECO:0000313" key="6">
    <source>
        <dbReference type="Proteomes" id="UP000184268"/>
    </source>
</evidence>
<feature type="domain" description="GST N-terminal" evidence="3">
    <location>
        <begin position="1"/>
        <end position="81"/>
    </location>
</feature>
<dbReference type="Gene3D" id="1.20.1050.10">
    <property type="match status" value="1"/>
</dbReference>
<evidence type="ECO:0000259" key="3">
    <source>
        <dbReference type="PROSITE" id="PS50404"/>
    </source>
</evidence>
<keyword evidence="6" id="KW-1185">Reference proteome</keyword>
<reference evidence="5 6" key="1">
    <citation type="submission" date="2016-11" db="EMBL/GenBank/DDBJ databases">
        <authorList>
            <person name="Jaros S."/>
            <person name="Januszkiewicz K."/>
            <person name="Wedrychowicz H."/>
        </authorList>
    </citation>
    <scope>NUCLEOTIDE SEQUENCE [LARGE SCALE GENOMIC DNA]</scope>
    <source>
        <strain evidence="5 6">DSM 16917</strain>
    </source>
</reference>
<dbReference type="PROSITE" id="PS50405">
    <property type="entry name" value="GST_CTER"/>
    <property type="match status" value="1"/>
</dbReference>
<name>A0A1M5YBE6_9GAMM</name>
<dbReference type="CDD" id="cd03051">
    <property type="entry name" value="GST_N_GTT2_like"/>
    <property type="match status" value="1"/>
</dbReference>
<gene>
    <name evidence="5" type="ORF">SAMN02745129_4044</name>
</gene>
<organism evidence="5 6">
    <name type="scientific">Ferrimonas marina</name>
    <dbReference type="NCBI Taxonomy" id="299255"/>
    <lineage>
        <taxon>Bacteria</taxon>
        <taxon>Pseudomonadati</taxon>
        <taxon>Pseudomonadota</taxon>
        <taxon>Gammaproteobacteria</taxon>
        <taxon>Alteromonadales</taxon>
        <taxon>Ferrimonadaceae</taxon>
        <taxon>Ferrimonas</taxon>
    </lineage>
</organism>
<dbReference type="AlphaFoldDB" id="A0A1M5YBE6"/>
<evidence type="ECO:0000313" key="5">
    <source>
        <dbReference type="EMBL" id="SHI09347.1"/>
    </source>
</evidence>
<dbReference type="InterPro" id="IPR036282">
    <property type="entry name" value="Glutathione-S-Trfase_C_sf"/>
</dbReference>
<sequence>MKLYETAMTPSAQRVNLFLLEKGIQVERVSMNVRAGDNLTPEFAAKSPTGKIPLLELDDGTCLVESIAICRYFDALHPDELALFGRTPLEQAQVEMWSRVVEIYGLQIAFQAFRHTTGVYADRERCIRAWGDEALLRLKEFLPKLERRLGEADYLAGEHYSVADITAYVLVRMLPRFDIEVNSPHLARWMERIEARPAVQTLNLT</sequence>
<dbReference type="PROSITE" id="PS50404">
    <property type="entry name" value="GST_NTER"/>
    <property type="match status" value="1"/>
</dbReference>
<dbReference type="InterPro" id="IPR004045">
    <property type="entry name" value="Glutathione_S-Trfase_N"/>
</dbReference>
<dbReference type="EC" id="2.5.1.18" evidence="1"/>
<dbReference type="Pfam" id="PF00043">
    <property type="entry name" value="GST_C"/>
    <property type="match status" value="1"/>
</dbReference>
<dbReference type="OrthoDB" id="9797500at2"/>
<dbReference type="RefSeq" id="WP_067663757.1">
    <property type="nucleotide sequence ID" value="NZ_FQXG01000007.1"/>
</dbReference>
<feature type="domain" description="GST C-terminal" evidence="4">
    <location>
        <begin position="87"/>
        <end position="205"/>
    </location>
</feature>
<dbReference type="Proteomes" id="UP000184268">
    <property type="component" value="Unassembled WGS sequence"/>
</dbReference>
<proteinExistence type="predicted"/>
<dbReference type="PANTHER" id="PTHR43900">
    <property type="entry name" value="GLUTATHIONE S-TRANSFERASE RHO"/>
    <property type="match status" value="1"/>
</dbReference>
<keyword evidence="2 5" id="KW-0808">Transferase</keyword>
<dbReference type="SFLD" id="SFLDG00358">
    <property type="entry name" value="Main_(cytGST)"/>
    <property type="match status" value="1"/>
</dbReference>
<dbReference type="SFLD" id="SFLDS00019">
    <property type="entry name" value="Glutathione_Transferase_(cytos"/>
    <property type="match status" value="1"/>
</dbReference>
<evidence type="ECO:0000256" key="1">
    <source>
        <dbReference type="ARBA" id="ARBA00012452"/>
    </source>
</evidence>
<accession>A0A1M5YBE6</accession>
<dbReference type="SUPFAM" id="SSF52833">
    <property type="entry name" value="Thioredoxin-like"/>
    <property type="match status" value="1"/>
</dbReference>
<dbReference type="PANTHER" id="PTHR43900:SF97">
    <property type="entry name" value="GLUTATHIONE TRANSFERASE"/>
    <property type="match status" value="1"/>
</dbReference>
<dbReference type="STRING" id="299255.SAMN02745129_4044"/>
<dbReference type="EMBL" id="FQXG01000007">
    <property type="protein sequence ID" value="SHI09347.1"/>
    <property type="molecule type" value="Genomic_DNA"/>
</dbReference>
<dbReference type="GO" id="GO:0043295">
    <property type="term" value="F:glutathione binding"/>
    <property type="evidence" value="ECO:0007669"/>
    <property type="project" value="TreeGrafter"/>
</dbReference>
<dbReference type="GO" id="GO:0005737">
    <property type="term" value="C:cytoplasm"/>
    <property type="evidence" value="ECO:0007669"/>
    <property type="project" value="TreeGrafter"/>
</dbReference>